<keyword evidence="1" id="KW-1133">Transmembrane helix</keyword>
<dbReference type="Pfam" id="PF01757">
    <property type="entry name" value="Acyl_transf_3"/>
    <property type="match status" value="1"/>
</dbReference>
<dbReference type="InterPro" id="IPR002656">
    <property type="entry name" value="Acyl_transf_3_dom"/>
</dbReference>
<feature type="transmembrane region" description="Helical" evidence="1">
    <location>
        <begin position="138"/>
        <end position="158"/>
    </location>
</feature>
<reference evidence="4 5" key="1">
    <citation type="submission" date="2016-10" db="EMBL/GenBank/DDBJ databases">
        <authorList>
            <person name="de Groot N.N."/>
        </authorList>
    </citation>
    <scope>NUCLEOTIDE SEQUENCE [LARGE SCALE GENOMIC DNA]</scope>
    <source>
        <strain evidence="4 5">CGMCC 1.7659</strain>
    </source>
</reference>
<gene>
    <name evidence="4" type="ORF">SAMN05216289_12463</name>
</gene>
<keyword evidence="1" id="KW-0472">Membrane</keyword>
<proteinExistence type="predicted"/>
<protein>
    <submittedName>
        <fullName evidence="4">Peptidoglycan/LPS O-acetylase OafA/YrhL, contains acyltransferase and SGNH-hydrolase domains</fullName>
    </submittedName>
</protein>
<dbReference type="GO" id="GO:0016747">
    <property type="term" value="F:acyltransferase activity, transferring groups other than amino-acyl groups"/>
    <property type="evidence" value="ECO:0007669"/>
    <property type="project" value="InterPro"/>
</dbReference>
<keyword evidence="4" id="KW-0378">Hydrolase</keyword>
<organism evidence="4 5">
    <name type="scientific">Dokdonella immobilis</name>
    <dbReference type="NCBI Taxonomy" id="578942"/>
    <lineage>
        <taxon>Bacteria</taxon>
        <taxon>Pseudomonadati</taxon>
        <taxon>Pseudomonadota</taxon>
        <taxon>Gammaproteobacteria</taxon>
        <taxon>Lysobacterales</taxon>
        <taxon>Rhodanobacteraceae</taxon>
        <taxon>Dokdonella</taxon>
    </lineage>
</organism>
<dbReference type="GO" id="GO:0009103">
    <property type="term" value="P:lipopolysaccharide biosynthetic process"/>
    <property type="evidence" value="ECO:0007669"/>
    <property type="project" value="TreeGrafter"/>
</dbReference>
<feature type="transmembrane region" description="Helical" evidence="1">
    <location>
        <begin position="75"/>
        <end position="95"/>
    </location>
</feature>
<evidence type="ECO:0000259" key="3">
    <source>
        <dbReference type="Pfam" id="PF19040"/>
    </source>
</evidence>
<dbReference type="AlphaFoldDB" id="A0A1I4ZD66"/>
<feature type="domain" description="Acyltransferase 3" evidence="2">
    <location>
        <begin position="9"/>
        <end position="328"/>
    </location>
</feature>
<dbReference type="GO" id="GO:0016787">
    <property type="term" value="F:hydrolase activity"/>
    <property type="evidence" value="ECO:0007669"/>
    <property type="project" value="UniProtKB-KW"/>
</dbReference>
<evidence type="ECO:0000259" key="2">
    <source>
        <dbReference type="Pfam" id="PF01757"/>
    </source>
</evidence>
<dbReference type="PANTHER" id="PTHR23028:SF53">
    <property type="entry name" value="ACYL_TRANSF_3 DOMAIN-CONTAINING PROTEIN"/>
    <property type="match status" value="1"/>
</dbReference>
<dbReference type="GO" id="GO:0016020">
    <property type="term" value="C:membrane"/>
    <property type="evidence" value="ECO:0007669"/>
    <property type="project" value="TreeGrafter"/>
</dbReference>
<feature type="transmembrane region" description="Helical" evidence="1">
    <location>
        <begin position="351"/>
        <end position="370"/>
    </location>
</feature>
<dbReference type="RefSeq" id="WP_175498108.1">
    <property type="nucleotide sequence ID" value="NZ_FOVF01000024.1"/>
</dbReference>
<feature type="transmembrane region" description="Helical" evidence="1">
    <location>
        <begin position="165"/>
        <end position="184"/>
    </location>
</feature>
<dbReference type="InterPro" id="IPR050879">
    <property type="entry name" value="Acyltransferase_3"/>
</dbReference>
<dbReference type="EMBL" id="FOVF01000024">
    <property type="protein sequence ID" value="SFN47840.1"/>
    <property type="molecule type" value="Genomic_DNA"/>
</dbReference>
<keyword evidence="4" id="KW-0808">Transferase</keyword>
<dbReference type="STRING" id="578942.SAMN05216289_12463"/>
<feature type="transmembrane region" description="Helical" evidence="1">
    <location>
        <begin position="275"/>
        <end position="294"/>
    </location>
</feature>
<evidence type="ECO:0000313" key="4">
    <source>
        <dbReference type="EMBL" id="SFN47840.1"/>
    </source>
</evidence>
<feature type="transmembrane region" description="Helical" evidence="1">
    <location>
        <begin position="244"/>
        <end position="263"/>
    </location>
</feature>
<dbReference type="PANTHER" id="PTHR23028">
    <property type="entry name" value="ACETYLTRANSFERASE"/>
    <property type="match status" value="1"/>
</dbReference>
<dbReference type="Pfam" id="PF19040">
    <property type="entry name" value="SGNH"/>
    <property type="match status" value="1"/>
</dbReference>
<evidence type="ECO:0000256" key="1">
    <source>
        <dbReference type="SAM" id="Phobius"/>
    </source>
</evidence>
<dbReference type="Proteomes" id="UP000198575">
    <property type="component" value="Unassembled WGS sequence"/>
</dbReference>
<dbReference type="InterPro" id="IPR043968">
    <property type="entry name" value="SGNH"/>
</dbReference>
<feature type="transmembrane region" description="Helical" evidence="1">
    <location>
        <begin position="34"/>
        <end position="54"/>
    </location>
</feature>
<keyword evidence="5" id="KW-1185">Reference proteome</keyword>
<evidence type="ECO:0000313" key="5">
    <source>
        <dbReference type="Proteomes" id="UP000198575"/>
    </source>
</evidence>
<name>A0A1I4ZD66_9GAMM</name>
<accession>A0A1I4ZD66</accession>
<keyword evidence="1" id="KW-0812">Transmembrane</keyword>
<feature type="domain" description="SGNH" evidence="3">
    <location>
        <begin position="407"/>
        <end position="638"/>
    </location>
</feature>
<feature type="transmembrane region" description="Helical" evidence="1">
    <location>
        <begin position="314"/>
        <end position="330"/>
    </location>
</feature>
<sequence>MAKLEYRPDIDGLRGIAVLAVVAYHFELGPLHGGFVGVDIFFVISGFLITGIIRRDLDNNSFSFGGFYERRVRRIFPALFAMLATSLVVGFVSLLPSDLDKLGTSALATLAFSSNVVFWQQSGYFANSAALNPMLHTWSLGVEEQFYIVFPVLLLALHMHAGARLNLALAGAALTSFVACVAMQSNMSSAVFFLSPFRAWELLAGAVVATAGIPQSKNRILCEALAWSGLVALVWSLVKIYPGSSFPGWHAAVPVAGTALLLHSGMTGNASVNRLLRFPPLVFVGLISYSLYLWHWPVLFYWKYRQGFVPLEDARWSALLLALLISYVSYRYVESPFRKNEAANAYLRRRTLLRAAAGLMIALGIVAAALRLDGGMKFRLSDSVNALDAMRDPPIPYVSCRGELPSDQGSACILGDASANKTVAVWGDSTALAWAPAFNEVLSHRGLGGVLLFESACPPLLGVQNPEFPRCLEFNNSVLAWLEENNVDELILVAIWPSYSMPTGRYSLTNTSGQMGNTKVFPGSFARTVGELKNWVGRITIVGPTPGAPPDIPLRMALALQQGGALPAGLDALAFGRDASYFWDEINSLGRDPRVRIIDPAPWFCDHKLCRYLDAQDNLLYRDTGHLSLAGAAYVAVKFGAQFDTDPAAPAGGPKATNEHSGARLLNRFQ</sequence>
<keyword evidence="4" id="KW-0012">Acyltransferase</keyword>